<dbReference type="SUPFAM" id="SSF54427">
    <property type="entry name" value="NTF2-like"/>
    <property type="match status" value="1"/>
</dbReference>
<evidence type="ECO:0000256" key="9">
    <source>
        <dbReference type="SAM" id="SignalP"/>
    </source>
</evidence>
<proteinExistence type="inferred from homology"/>
<dbReference type="Proteomes" id="UP000238605">
    <property type="component" value="Unassembled WGS sequence"/>
</dbReference>
<evidence type="ECO:0000256" key="1">
    <source>
        <dbReference type="ARBA" id="ARBA00004442"/>
    </source>
</evidence>
<feature type="domain" description="Cds6 C-terminal" evidence="10">
    <location>
        <begin position="515"/>
        <end position="618"/>
    </location>
</feature>
<name>A0A2S5STZ3_9BURK</name>
<dbReference type="GO" id="GO:0015288">
    <property type="term" value="F:porin activity"/>
    <property type="evidence" value="ECO:0007669"/>
    <property type="project" value="TreeGrafter"/>
</dbReference>
<feature type="signal peptide" evidence="9">
    <location>
        <begin position="1"/>
        <end position="21"/>
    </location>
</feature>
<dbReference type="Gene3D" id="1.20.1600.10">
    <property type="entry name" value="Outer membrane efflux proteins (OEP)"/>
    <property type="match status" value="1"/>
</dbReference>
<organism evidence="11 12">
    <name type="scientific">Caldimonas caldifontis</name>
    <dbReference type="NCBI Taxonomy" id="1452508"/>
    <lineage>
        <taxon>Bacteria</taxon>
        <taxon>Pseudomonadati</taxon>
        <taxon>Pseudomonadota</taxon>
        <taxon>Betaproteobacteria</taxon>
        <taxon>Burkholderiales</taxon>
        <taxon>Sphaerotilaceae</taxon>
        <taxon>Caldimonas</taxon>
    </lineage>
</organism>
<dbReference type="GO" id="GO:0009279">
    <property type="term" value="C:cell outer membrane"/>
    <property type="evidence" value="ECO:0007669"/>
    <property type="project" value="UniProtKB-SubCell"/>
</dbReference>
<keyword evidence="9" id="KW-0732">Signal</keyword>
<evidence type="ECO:0000256" key="7">
    <source>
        <dbReference type="ARBA" id="ARBA00023237"/>
    </source>
</evidence>
<comment type="subcellular location">
    <subcellularLocation>
        <location evidence="1">Cell outer membrane</location>
    </subcellularLocation>
</comment>
<feature type="chain" id="PRO_5015629906" description="Cds6 C-terminal domain-containing protein" evidence="9">
    <location>
        <begin position="22"/>
        <end position="621"/>
    </location>
</feature>
<feature type="compositionally biased region" description="Low complexity" evidence="8">
    <location>
        <begin position="481"/>
        <end position="512"/>
    </location>
</feature>
<keyword evidence="12" id="KW-1185">Reference proteome</keyword>
<dbReference type="Gene3D" id="3.10.450.50">
    <property type="match status" value="1"/>
</dbReference>
<dbReference type="Pfam" id="PF24125">
    <property type="entry name" value="Cds6_C"/>
    <property type="match status" value="1"/>
</dbReference>
<evidence type="ECO:0000256" key="5">
    <source>
        <dbReference type="ARBA" id="ARBA00022692"/>
    </source>
</evidence>
<dbReference type="Pfam" id="PF02321">
    <property type="entry name" value="OEP"/>
    <property type="match status" value="2"/>
</dbReference>
<dbReference type="GO" id="GO:1990281">
    <property type="term" value="C:efflux pump complex"/>
    <property type="evidence" value="ECO:0007669"/>
    <property type="project" value="TreeGrafter"/>
</dbReference>
<reference evidence="11 12" key="1">
    <citation type="submission" date="2018-02" db="EMBL/GenBank/DDBJ databases">
        <title>Reclassifiation of [Polyangium] brachysporum DSM 7029 as Guopingzhaonella breviflexa gen. nov., sp. nov., a member of the family Comamonadaceae.</title>
        <authorList>
            <person name="Tang B."/>
        </authorList>
    </citation>
    <scope>NUCLEOTIDE SEQUENCE [LARGE SCALE GENOMIC DNA]</scope>
    <source>
        <strain evidence="11 12">BCRC 80649</strain>
    </source>
</reference>
<dbReference type="OrthoDB" id="9814637at2"/>
<dbReference type="PANTHER" id="PTHR30026">
    <property type="entry name" value="OUTER MEMBRANE PROTEIN TOLC"/>
    <property type="match status" value="1"/>
</dbReference>
<evidence type="ECO:0000256" key="3">
    <source>
        <dbReference type="ARBA" id="ARBA00022448"/>
    </source>
</evidence>
<evidence type="ECO:0000256" key="6">
    <source>
        <dbReference type="ARBA" id="ARBA00023136"/>
    </source>
</evidence>
<dbReference type="AlphaFoldDB" id="A0A2S5STZ3"/>
<comment type="similarity">
    <text evidence="2">Belongs to the outer membrane factor (OMF) (TC 1.B.17) family.</text>
</comment>
<sequence>MIPRLRPLSLSLLLTFSLAQAQTPAAGGLPAPLQEVARQALQSNPDVAARLNAYRAAEHDSEAARAAYRPRLDLSANAGRERDRFDNRTPANDTLDRTGVSLGLTQVLWDGLAGRNDQRRAGHSRMVRYFELVSVSEQVALEALRAYYDVARFQELVRLAEDNYVQHKASFDQIQQRFKAGIGRGVDLEQAGARLALADANLNTEIANLHDVTARYQRIVGSLPQRSLAAIELSSLPAPASNQAVLQAALSRSAAVSAAVENLRAARSQASIREAAYQPRVEARVRTGAGHNYEGLAGQKRDTVGEIVLNWNLYNGGADQARVRQAASLMNQAADERDATCRDVIQTASIAYNDTRKLVDQLQYLEANQIAIEKARNAYRRQFDIGQRSLLDLLNAENELYTARRAYANARHDLDIARLRTQAAMGELLPSLGLSRPLEDAAPDAGWSAGDDGAQRCPVSAPVVETTPRTELDERARRLLAPTPAGAAPEPSATPSTSSAPPAAPADSGSAVGSVLQQLDGWAAAWRAKDLPRYMGFYSARFEPVTMSYDEWLAQRRTRVTKPGPIGLTLDSIRTRTLAPDTIETAFDQTYTSLDYSDKMHKVLTWRQESSQWLIQRETNR</sequence>
<dbReference type="SUPFAM" id="SSF56954">
    <property type="entry name" value="Outer membrane efflux proteins (OEP)"/>
    <property type="match status" value="1"/>
</dbReference>
<keyword evidence="5" id="KW-0812">Transmembrane</keyword>
<dbReference type="InterPro" id="IPR051906">
    <property type="entry name" value="TolC-like"/>
</dbReference>
<protein>
    <recommendedName>
        <fullName evidence="10">Cds6 C-terminal domain-containing protein</fullName>
    </recommendedName>
</protein>
<evidence type="ECO:0000256" key="2">
    <source>
        <dbReference type="ARBA" id="ARBA00007613"/>
    </source>
</evidence>
<evidence type="ECO:0000313" key="11">
    <source>
        <dbReference type="EMBL" id="PPE66037.1"/>
    </source>
</evidence>
<evidence type="ECO:0000256" key="4">
    <source>
        <dbReference type="ARBA" id="ARBA00022452"/>
    </source>
</evidence>
<dbReference type="InterPro" id="IPR032710">
    <property type="entry name" value="NTF2-like_dom_sf"/>
</dbReference>
<keyword evidence="6" id="KW-0472">Membrane</keyword>
<keyword evidence="7" id="KW-0998">Cell outer membrane</keyword>
<dbReference type="InterPro" id="IPR010130">
    <property type="entry name" value="T1SS_OMP_TolC"/>
</dbReference>
<dbReference type="InterPro" id="IPR056203">
    <property type="entry name" value="Cds6_C"/>
</dbReference>
<comment type="caution">
    <text evidence="11">The sequence shown here is derived from an EMBL/GenBank/DDBJ whole genome shotgun (WGS) entry which is preliminary data.</text>
</comment>
<feature type="region of interest" description="Disordered" evidence="8">
    <location>
        <begin position="440"/>
        <end position="512"/>
    </location>
</feature>
<dbReference type="EMBL" id="PSNX01000010">
    <property type="protein sequence ID" value="PPE66037.1"/>
    <property type="molecule type" value="Genomic_DNA"/>
</dbReference>
<evidence type="ECO:0000256" key="8">
    <source>
        <dbReference type="SAM" id="MobiDB-lite"/>
    </source>
</evidence>
<dbReference type="GO" id="GO:0015562">
    <property type="term" value="F:efflux transmembrane transporter activity"/>
    <property type="evidence" value="ECO:0007669"/>
    <property type="project" value="InterPro"/>
</dbReference>
<dbReference type="NCBIfam" id="TIGR01844">
    <property type="entry name" value="type_I_sec_TolC"/>
    <property type="match status" value="1"/>
</dbReference>
<evidence type="ECO:0000259" key="10">
    <source>
        <dbReference type="Pfam" id="PF24125"/>
    </source>
</evidence>
<gene>
    <name evidence="11" type="ORF">C1704_12195</name>
</gene>
<keyword evidence="4" id="KW-1134">Transmembrane beta strand</keyword>
<dbReference type="InterPro" id="IPR003423">
    <property type="entry name" value="OMP_efflux"/>
</dbReference>
<evidence type="ECO:0000313" key="12">
    <source>
        <dbReference type="Proteomes" id="UP000238605"/>
    </source>
</evidence>
<keyword evidence="3" id="KW-0813">Transport</keyword>
<feature type="compositionally biased region" description="Basic and acidic residues" evidence="8">
    <location>
        <begin position="468"/>
        <end position="477"/>
    </location>
</feature>
<dbReference type="PANTHER" id="PTHR30026:SF22">
    <property type="entry name" value="OUTER MEMBRANE EFFLUX PROTEIN"/>
    <property type="match status" value="1"/>
</dbReference>
<accession>A0A2S5STZ3</accession>